<gene>
    <name evidence="2" type="ORF">F5544_37830</name>
</gene>
<dbReference type="RefSeq" id="WP_238846877.1">
    <property type="nucleotide sequence ID" value="NZ_CP046172.1"/>
</dbReference>
<dbReference type="EMBL" id="CP046172">
    <property type="protein sequence ID" value="QIS15392.1"/>
    <property type="molecule type" value="Genomic_DNA"/>
</dbReference>
<dbReference type="InterPro" id="IPR012338">
    <property type="entry name" value="Beta-lactam/transpept-like"/>
</dbReference>
<evidence type="ECO:0000313" key="2">
    <source>
        <dbReference type="EMBL" id="QIS15392.1"/>
    </source>
</evidence>
<evidence type="ECO:0000313" key="3">
    <source>
        <dbReference type="Proteomes" id="UP000503540"/>
    </source>
</evidence>
<organism evidence="2 3">
    <name type="scientific">Nocardia arthritidis</name>
    <dbReference type="NCBI Taxonomy" id="228602"/>
    <lineage>
        <taxon>Bacteria</taxon>
        <taxon>Bacillati</taxon>
        <taxon>Actinomycetota</taxon>
        <taxon>Actinomycetes</taxon>
        <taxon>Mycobacteriales</taxon>
        <taxon>Nocardiaceae</taxon>
        <taxon>Nocardia</taxon>
    </lineage>
</organism>
<dbReference type="Gene3D" id="3.40.710.10">
    <property type="entry name" value="DD-peptidase/beta-lactamase superfamily"/>
    <property type="match status" value="1"/>
</dbReference>
<accession>A0A6G9YQB0</accession>
<dbReference type="Proteomes" id="UP000503540">
    <property type="component" value="Chromosome"/>
</dbReference>
<proteinExistence type="predicted"/>
<name>A0A6G9YQB0_9NOCA</name>
<sequence>MGYRRVALAAVVGAGICLACAATRATAAEPEQVPQRTAISLRSTIGLHWGTANEHEARSGLSLTKLYIVDYALRHGDGSALDRELSERMIRLSDDRAADLLSARYPAAIDAIAKEFHLHETQAGPDWGSASTSAADVADFLEQKLHDDPASPIFEWMTTASSIAADGTEQDWGTSHMPGVLGSKWGWSDYGPPEVASTSYGPWFAVAAHTHGTAAEETADVLDALPELTRTLFPLFL</sequence>
<evidence type="ECO:0000256" key="1">
    <source>
        <dbReference type="SAM" id="SignalP"/>
    </source>
</evidence>
<feature type="signal peptide" evidence="1">
    <location>
        <begin position="1"/>
        <end position="27"/>
    </location>
</feature>
<dbReference type="AlphaFoldDB" id="A0A6G9YQB0"/>
<protein>
    <recommendedName>
        <fullName evidence="4">Serine hydrolase</fullName>
    </recommendedName>
</protein>
<keyword evidence="3" id="KW-1185">Reference proteome</keyword>
<keyword evidence="1" id="KW-0732">Signal</keyword>
<feature type="chain" id="PRO_5026156630" description="Serine hydrolase" evidence="1">
    <location>
        <begin position="28"/>
        <end position="237"/>
    </location>
</feature>
<dbReference type="KEGG" id="nah:F5544_37830"/>
<evidence type="ECO:0008006" key="4">
    <source>
        <dbReference type="Google" id="ProtNLM"/>
    </source>
</evidence>
<dbReference type="SUPFAM" id="SSF56601">
    <property type="entry name" value="beta-lactamase/transpeptidase-like"/>
    <property type="match status" value="1"/>
</dbReference>
<reference evidence="2 3" key="1">
    <citation type="journal article" date="2019" name="ACS Chem. Biol.">
        <title>Identification and Mobilization of a Cryptic Antibiotic Biosynthesis Gene Locus from a Human-Pathogenic Nocardia Isolate.</title>
        <authorList>
            <person name="Herisse M."/>
            <person name="Ishida K."/>
            <person name="Porter J.L."/>
            <person name="Howden B."/>
            <person name="Hertweck C."/>
            <person name="Stinear T.P."/>
            <person name="Pidot S.J."/>
        </authorList>
    </citation>
    <scope>NUCLEOTIDE SEQUENCE [LARGE SCALE GENOMIC DNA]</scope>
    <source>
        <strain evidence="2 3">AUSMDU00012717</strain>
    </source>
</reference>